<evidence type="ECO:0000313" key="5">
    <source>
        <dbReference type="EMBL" id="KAK3090090.1"/>
    </source>
</evidence>
<dbReference type="SUPFAM" id="SSF54928">
    <property type="entry name" value="RNA-binding domain, RBD"/>
    <property type="match status" value="1"/>
</dbReference>
<sequence length="915" mass="100902">MAAAMRNSGVYNSSENQVHIGQNVQLTRDQIPLSDKDLIILYNEFYKDREIVINNLPDGTPEVEVQCFLGDYTSKSINISENGRHAVVVLENGEETGEFLDKMERSLTEESTVNVSIRPCQNLLCIAHLPHNFSDQQLRDFVSPIGSCKKCFIYRTAESGSKRWYGFVEFDGSVDEVKSIQKELDWRETGGLKVHCDIVNPELVKYQQLNSKCLFIDNLPKDYCDVADFREFFSCHSRPLYCQIVMKDGESLGYGIIQYKTWQEAEKSEQTLNGRKINNVAIRITYCIPGMSAVAICTRIMNKYENMEVKSKPSLLPDPVCPSKEIVNHPLIYELSKQHPNLVSKFDQCLQELQKQYIKQLTTRTDKPGLLGPAPVMPMNPLMNYNLQFGLITLLALQFQSQAPPQVRWSVNLMDLLWQHLESAEPDDGTSILGDPLSAQANIILQNLVSQLVPSNADASEKASPQKLMEKSVSSMLQTLSKDIQSINLHSLASLGRLALQLNTGQSQPSGVLGSDPQSNGNSGLPSLMSLNVQKYSGADGLLGAAPKNVAPNTGQNFLHNLNMFSREKGLLQSTGGLASILEKINQSNGGSSLLGEPPPEVKNWLINRTSGVGAGMGEDSDTYPSSFRSGVVKKKLDSSYSSPFDQGYYEDDGYSSYTQEDEGHYNQRSDFSKYQNTRNFDISGNQSNKYQDIASQAALYAASKTYGNYGYGNYGSSQDYGSYSSMYRGQGQEDSFSSSSGYNTSRNYDDSYSIGRGSLSESGSYKIGRGSLSESGSYNIGRGSLSESGSYNIGRGSLSESGSYNMGRGSLSESGYKFTPNPPKFDFSSTPKPPQHLGMGMMSAGRSYSSSGSGSNQMTPAGQKRSYSQLLPPPEPSPEGDYVGQHSQGIGGHYAETYTNKRRKLDNFGRLLQY</sequence>
<feature type="region of interest" description="Disordered" evidence="3">
    <location>
        <begin position="652"/>
        <end position="673"/>
    </location>
</feature>
<name>A0AA88XX88_PINIB</name>
<dbReference type="Proteomes" id="UP001186944">
    <property type="component" value="Unassembled WGS sequence"/>
</dbReference>
<dbReference type="PROSITE" id="PS50102">
    <property type="entry name" value="RRM"/>
    <property type="match status" value="2"/>
</dbReference>
<proteinExistence type="predicted"/>
<dbReference type="GO" id="GO:0005634">
    <property type="term" value="C:nucleus"/>
    <property type="evidence" value="ECO:0007669"/>
    <property type="project" value="TreeGrafter"/>
</dbReference>
<accession>A0AA88XX88</accession>
<evidence type="ECO:0000259" key="4">
    <source>
        <dbReference type="PROSITE" id="PS50102"/>
    </source>
</evidence>
<feature type="domain" description="RRM" evidence="4">
    <location>
        <begin position="212"/>
        <end position="289"/>
    </location>
</feature>
<dbReference type="EMBL" id="VSWD01000010">
    <property type="protein sequence ID" value="KAK3090090.1"/>
    <property type="molecule type" value="Genomic_DNA"/>
</dbReference>
<protein>
    <recommendedName>
        <fullName evidence="4">RRM domain-containing protein</fullName>
    </recommendedName>
</protein>
<dbReference type="PANTHER" id="PTHR48025:SF1">
    <property type="entry name" value="RRM DOMAIN-CONTAINING PROTEIN"/>
    <property type="match status" value="1"/>
</dbReference>
<feature type="region of interest" description="Disordered" evidence="3">
    <location>
        <begin position="506"/>
        <end position="528"/>
    </location>
</feature>
<feature type="region of interest" description="Disordered" evidence="3">
    <location>
        <begin position="814"/>
        <end position="892"/>
    </location>
</feature>
<dbReference type="SMART" id="SM00360">
    <property type="entry name" value="RRM"/>
    <property type="match status" value="3"/>
</dbReference>
<feature type="compositionally biased region" description="Low complexity" evidence="3">
    <location>
        <begin position="839"/>
        <end position="856"/>
    </location>
</feature>
<gene>
    <name evidence="5" type="ORF">FSP39_009128</name>
</gene>
<evidence type="ECO:0000256" key="3">
    <source>
        <dbReference type="SAM" id="MobiDB-lite"/>
    </source>
</evidence>
<feature type="region of interest" description="Disordered" evidence="3">
    <location>
        <begin position="749"/>
        <end position="792"/>
    </location>
</feature>
<feature type="domain" description="RRM" evidence="4">
    <location>
        <begin position="122"/>
        <end position="201"/>
    </location>
</feature>
<keyword evidence="6" id="KW-1185">Reference proteome</keyword>
<feature type="compositionally biased region" description="Basic and acidic residues" evidence="3">
    <location>
        <begin position="662"/>
        <end position="672"/>
    </location>
</feature>
<evidence type="ECO:0000313" key="6">
    <source>
        <dbReference type="Proteomes" id="UP001186944"/>
    </source>
</evidence>
<dbReference type="InterPro" id="IPR012677">
    <property type="entry name" value="Nucleotide-bd_a/b_plait_sf"/>
</dbReference>
<dbReference type="InterPro" id="IPR035979">
    <property type="entry name" value="RBD_domain_sf"/>
</dbReference>
<dbReference type="AlphaFoldDB" id="A0AA88XX88"/>
<dbReference type="InterPro" id="IPR000504">
    <property type="entry name" value="RRM_dom"/>
</dbReference>
<keyword evidence="1 2" id="KW-0694">RNA-binding</keyword>
<reference evidence="5" key="1">
    <citation type="submission" date="2019-08" db="EMBL/GenBank/DDBJ databases">
        <title>The improved chromosome-level genome for the pearl oyster Pinctada fucata martensii using PacBio sequencing and Hi-C.</title>
        <authorList>
            <person name="Zheng Z."/>
        </authorList>
    </citation>
    <scope>NUCLEOTIDE SEQUENCE</scope>
    <source>
        <strain evidence="5">ZZ-2019</strain>
        <tissue evidence="5">Adductor muscle</tissue>
    </source>
</reference>
<dbReference type="GO" id="GO:0003729">
    <property type="term" value="F:mRNA binding"/>
    <property type="evidence" value="ECO:0007669"/>
    <property type="project" value="TreeGrafter"/>
</dbReference>
<evidence type="ECO:0000256" key="2">
    <source>
        <dbReference type="PROSITE-ProRule" id="PRU00176"/>
    </source>
</evidence>
<organism evidence="5 6">
    <name type="scientific">Pinctada imbricata</name>
    <name type="common">Atlantic pearl-oyster</name>
    <name type="synonym">Pinctada martensii</name>
    <dbReference type="NCBI Taxonomy" id="66713"/>
    <lineage>
        <taxon>Eukaryota</taxon>
        <taxon>Metazoa</taxon>
        <taxon>Spiralia</taxon>
        <taxon>Lophotrochozoa</taxon>
        <taxon>Mollusca</taxon>
        <taxon>Bivalvia</taxon>
        <taxon>Autobranchia</taxon>
        <taxon>Pteriomorphia</taxon>
        <taxon>Pterioida</taxon>
        <taxon>Pterioidea</taxon>
        <taxon>Pteriidae</taxon>
        <taxon>Pinctada</taxon>
    </lineage>
</organism>
<comment type="caution">
    <text evidence="5">The sequence shown here is derived from an EMBL/GenBank/DDBJ whole genome shotgun (WGS) entry which is preliminary data.</text>
</comment>
<dbReference type="PANTHER" id="PTHR48025">
    <property type="entry name" value="OS02G0815200 PROTEIN"/>
    <property type="match status" value="1"/>
</dbReference>
<dbReference type="Gene3D" id="3.30.70.330">
    <property type="match status" value="3"/>
</dbReference>
<dbReference type="InterPro" id="IPR050502">
    <property type="entry name" value="Euk_RNA-bind_prot"/>
</dbReference>
<evidence type="ECO:0000256" key="1">
    <source>
        <dbReference type="ARBA" id="ARBA00022884"/>
    </source>
</evidence>
<dbReference type="Pfam" id="PF00076">
    <property type="entry name" value="RRM_1"/>
    <property type="match status" value="2"/>
</dbReference>